<comment type="caution">
    <text evidence="6">The sequence shown here is derived from an EMBL/GenBank/DDBJ whole genome shotgun (WGS) entry which is preliminary data.</text>
</comment>
<dbReference type="Gene3D" id="1.10.443.10">
    <property type="entry name" value="Intergrase catalytic core"/>
    <property type="match status" value="1"/>
</dbReference>
<dbReference type="GO" id="GO:0008907">
    <property type="term" value="F:integrase activity"/>
    <property type="evidence" value="ECO:0007669"/>
    <property type="project" value="InterPro"/>
</dbReference>
<proteinExistence type="inferred from homology"/>
<dbReference type="Gene3D" id="1.10.150.130">
    <property type="match status" value="1"/>
</dbReference>
<dbReference type="InterPro" id="IPR002104">
    <property type="entry name" value="Integrase_catalytic"/>
</dbReference>
<reference evidence="6 7" key="1">
    <citation type="submission" date="2017-04" db="EMBL/GenBank/DDBJ databases">
        <title>Draft genome sequence of Zooshikella ganghwensis VG4 isolated from Red Sea sediments.</title>
        <authorList>
            <person name="Rehman Z."/>
            <person name="Alam I."/>
            <person name="Kamau A."/>
            <person name="Bajic V."/>
            <person name="Leiknes T."/>
        </authorList>
    </citation>
    <scope>NUCLEOTIDE SEQUENCE [LARGE SCALE GENOMIC DNA]</scope>
    <source>
        <strain evidence="6 7">VG4</strain>
    </source>
</reference>
<dbReference type="PANTHER" id="PTHR30349">
    <property type="entry name" value="PHAGE INTEGRASE-RELATED"/>
    <property type="match status" value="1"/>
</dbReference>
<keyword evidence="3" id="KW-0238">DNA-binding</keyword>
<dbReference type="Gene3D" id="3.30.160.60">
    <property type="entry name" value="Classic Zinc Finger"/>
    <property type="match status" value="1"/>
</dbReference>
<evidence type="ECO:0000256" key="3">
    <source>
        <dbReference type="ARBA" id="ARBA00023125"/>
    </source>
</evidence>
<comment type="similarity">
    <text evidence="1">Belongs to the 'phage' integrase family.</text>
</comment>
<name>A0A4P9VMR4_9GAMM</name>
<evidence type="ECO:0000256" key="4">
    <source>
        <dbReference type="ARBA" id="ARBA00023172"/>
    </source>
</evidence>
<keyword evidence="7" id="KW-1185">Reference proteome</keyword>
<protein>
    <submittedName>
        <fullName evidence="6">Integrase</fullName>
    </submittedName>
</protein>
<dbReference type="PANTHER" id="PTHR30349:SF64">
    <property type="entry name" value="PROPHAGE INTEGRASE INTD-RELATED"/>
    <property type="match status" value="1"/>
</dbReference>
<dbReference type="Pfam" id="PF09003">
    <property type="entry name" value="Arm-DNA-bind_1"/>
    <property type="match status" value="1"/>
</dbReference>
<dbReference type="Proteomes" id="UP000257039">
    <property type="component" value="Unassembled WGS sequence"/>
</dbReference>
<dbReference type="GO" id="GO:0006310">
    <property type="term" value="P:DNA recombination"/>
    <property type="evidence" value="ECO:0007669"/>
    <property type="project" value="UniProtKB-KW"/>
</dbReference>
<dbReference type="EMBL" id="NDXW01000001">
    <property type="protein sequence ID" value="RDH44653.1"/>
    <property type="molecule type" value="Genomic_DNA"/>
</dbReference>
<evidence type="ECO:0000313" key="6">
    <source>
        <dbReference type="EMBL" id="RDH44653.1"/>
    </source>
</evidence>
<keyword evidence="4" id="KW-0233">DNA recombination</keyword>
<dbReference type="InterPro" id="IPR015094">
    <property type="entry name" value="Integrase_lambda-typ_DNA-bd_N"/>
</dbReference>
<organism evidence="6 7">
    <name type="scientific">Zooshikella ganghwensis</name>
    <dbReference type="NCBI Taxonomy" id="202772"/>
    <lineage>
        <taxon>Bacteria</taxon>
        <taxon>Pseudomonadati</taxon>
        <taxon>Pseudomonadota</taxon>
        <taxon>Gammaproteobacteria</taxon>
        <taxon>Oceanospirillales</taxon>
        <taxon>Zooshikellaceae</taxon>
        <taxon>Zooshikella</taxon>
    </lineage>
</organism>
<dbReference type="PROSITE" id="PS51898">
    <property type="entry name" value="TYR_RECOMBINASE"/>
    <property type="match status" value="1"/>
</dbReference>
<dbReference type="AlphaFoldDB" id="A0A4P9VMR4"/>
<feature type="domain" description="Tyr recombinase" evidence="5">
    <location>
        <begin position="173"/>
        <end position="362"/>
    </location>
</feature>
<dbReference type="InterPro" id="IPR013762">
    <property type="entry name" value="Integrase-like_cat_sf"/>
</dbReference>
<sequence length="370" mass="42349">MAARPRKKRGLCPNLYESNGLFRYRHPVNKTWHALGRDKQEAVRAARELNSILIPSTQQLINSILAIGEKTIADIIDAFKADIVPNKELMPRSAQELEYRLNRLESDLGDMSIRSLSVEQVASYLDLSFKGDAYKQHRSVLSQLCQFAIVKGWLVENPVAPTLSTRQSQRIRKQRQRITWEAYQAIYQHAEEWLQIAMDLAIITLQRRSDLLRLKFSDIKDGRLYLVQSKTEKHGDCARLAIGLGPSLKKVIKRARCTGINSPLLIHKQPQRILTGQGHWSAVKPDYLSRSFSKARDASGIYENISKEILPTFHELRSLGGLLYEQQGWSKAQVRQLMGHTSDKMTEHYLKGHDTRWTQVDADLILKDQA</sequence>
<evidence type="ECO:0000256" key="2">
    <source>
        <dbReference type="ARBA" id="ARBA00022908"/>
    </source>
</evidence>
<evidence type="ECO:0000256" key="1">
    <source>
        <dbReference type="ARBA" id="ARBA00008857"/>
    </source>
</evidence>
<dbReference type="GO" id="GO:0003677">
    <property type="term" value="F:DNA binding"/>
    <property type="evidence" value="ECO:0007669"/>
    <property type="project" value="UniProtKB-KW"/>
</dbReference>
<dbReference type="SUPFAM" id="SSF56349">
    <property type="entry name" value="DNA breaking-rejoining enzymes"/>
    <property type="match status" value="1"/>
</dbReference>
<gene>
    <name evidence="6" type="ORF">B9G39_15090</name>
</gene>
<evidence type="ECO:0000313" key="7">
    <source>
        <dbReference type="Proteomes" id="UP000257039"/>
    </source>
</evidence>
<keyword evidence="2" id="KW-0229">DNA integration</keyword>
<dbReference type="InterPro" id="IPR050090">
    <property type="entry name" value="Tyrosine_recombinase_XerCD"/>
</dbReference>
<accession>A0A4P9VMR4</accession>
<evidence type="ECO:0000259" key="5">
    <source>
        <dbReference type="PROSITE" id="PS51898"/>
    </source>
</evidence>
<dbReference type="InterPro" id="IPR011010">
    <property type="entry name" value="DNA_brk_join_enz"/>
</dbReference>
<dbReference type="InterPro" id="IPR010998">
    <property type="entry name" value="Integrase_recombinase_N"/>
</dbReference>
<dbReference type="Pfam" id="PF00589">
    <property type="entry name" value="Phage_integrase"/>
    <property type="match status" value="1"/>
</dbReference>